<evidence type="ECO:0000256" key="1">
    <source>
        <dbReference type="SAM" id="Phobius"/>
    </source>
</evidence>
<proteinExistence type="predicted"/>
<accession>A0A076PRY8</accession>
<feature type="transmembrane region" description="Helical" evidence="1">
    <location>
        <begin position="58"/>
        <end position="83"/>
    </location>
</feature>
<keyword evidence="1" id="KW-0812">Transmembrane</keyword>
<dbReference type="EMBL" id="CP006704">
    <property type="protein sequence ID" value="AIJ48468.1"/>
    <property type="molecule type" value="Genomic_DNA"/>
</dbReference>
<dbReference type="KEGG" id="ctes:O987_21900"/>
<evidence type="ECO:0000313" key="3">
    <source>
        <dbReference type="Proteomes" id="UP000028782"/>
    </source>
</evidence>
<dbReference type="Proteomes" id="UP000028782">
    <property type="component" value="Chromosome"/>
</dbReference>
<keyword evidence="1" id="KW-1133">Transmembrane helix</keyword>
<name>A0A076PRY8_COMTE</name>
<evidence type="ECO:0000313" key="2">
    <source>
        <dbReference type="EMBL" id="AIJ48468.1"/>
    </source>
</evidence>
<keyword evidence="1" id="KW-0472">Membrane</keyword>
<gene>
    <name evidence="2" type="ORF">O987_21900</name>
</gene>
<dbReference type="GeneID" id="69561537"/>
<evidence type="ECO:0008006" key="4">
    <source>
        <dbReference type="Google" id="ProtNLM"/>
    </source>
</evidence>
<feature type="transmembrane region" description="Helical" evidence="1">
    <location>
        <begin position="21"/>
        <end position="46"/>
    </location>
</feature>
<dbReference type="Pfam" id="PF11391">
    <property type="entry name" value="DUF2798"/>
    <property type="match status" value="1"/>
</dbReference>
<dbReference type="InterPro" id="IPR021529">
    <property type="entry name" value="DUF2798"/>
</dbReference>
<organism evidence="2 3">
    <name type="scientific">Comamonas testosteroni TK102</name>
    <dbReference type="NCBI Taxonomy" id="1392005"/>
    <lineage>
        <taxon>Bacteria</taxon>
        <taxon>Pseudomonadati</taxon>
        <taxon>Pseudomonadota</taxon>
        <taxon>Betaproteobacteria</taxon>
        <taxon>Burkholderiales</taxon>
        <taxon>Comamonadaceae</taxon>
        <taxon>Comamonas</taxon>
    </lineage>
</organism>
<protein>
    <recommendedName>
        <fullName evidence="4">DUF2798 domain-containing protein</fullName>
    </recommendedName>
</protein>
<dbReference type="HOGENOM" id="CLU_173298_0_2_4"/>
<sequence length="94" mass="10399">MKNETPSPTCQSRTVFGFAKLPATYAALVMPLLLSVLMTFIVSAVTTLRSIGLTPGFFYIWLSAWALSWMIAFPTLLFALPLVRRATAALVMRE</sequence>
<dbReference type="AlphaFoldDB" id="A0A076PRY8"/>
<reference evidence="2 3" key="1">
    <citation type="journal article" date="2014" name="Genome Announc.">
        <title>Complete Genome Sequence of Polychlorinated Biphenyl Degrader Comamonas testosteroni TK102 (NBRC 109938).</title>
        <authorList>
            <person name="Fukuda K."/>
            <person name="Hosoyama A."/>
            <person name="Tsuchikane K."/>
            <person name="Ohji S."/>
            <person name="Yamazoe A."/>
            <person name="Fujita N."/>
            <person name="Shintani M."/>
            <person name="Kimbara K."/>
        </authorList>
    </citation>
    <scope>NUCLEOTIDE SEQUENCE [LARGE SCALE GENOMIC DNA]</scope>
    <source>
        <strain evidence="2">TK102</strain>
    </source>
</reference>
<dbReference type="RefSeq" id="WP_043374600.1">
    <property type="nucleotide sequence ID" value="NZ_CP006704.1"/>
</dbReference>